<protein>
    <recommendedName>
        <fullName evidence="3">DUF3575 domain-containing protein</fullName>
    </recommendedName>
</protein>
<gene>
    <name evidence="1" type="ORF">DFQ04_2118</name>
</gene>
<dbReference type="AlphaFoldDB" id="A0A4R6T628"/>
<name>A0A4R6T628_9BACT</name>
<evidence type="ECO:0000313" key="1">
    <source>
        <dbReference type="EMBL" id="TDQ17464.1"/>
    </source>
</evidence>
<evidence type="ECO:0000313" key="2">
    <source>
        <dbReference type="Proteomes" id="UP000294535"/>
    </source>
</evidence>
<accession>A0A4R6T628</accession>
<dbReference type="Proteomes" id="UP000294535">
    <property type="component" value="Unassembled WGS sequence"/>
</dbReference>
<reference evidence="1 2" key="1">
    <citation type="submission" date="2019-03" db="EMBL/GenBank/DDBJ databases">
        <title>Genomic Encyclopedia of Type Strains, Phase III (KMG-III): the genomes of soil and plant-associated and newly described type strains.</title>
        <authorList>
            <person name="Whitman W."/>
        </authorList>
    </citation>
    <scope>NUCLEOTIDE SEQUENCE [LARGE SCALE GENOMIC DNA]</scope>
    <source>
        <strain evidence="1 2">CECT 8446</strain>
    </source>
</reference>
<organism evidence="1 2">
    <name type="scientific">Algoriphagus boseongensis</name>
    <dbReference type="NCBI Taxonomy" id="1442587"/>
    <lineage>
        <taxon>Bacteria</taxon>
        <taxon>Pseudomonadati</taxon>
        <taxon>Bacteroidota</taxon>
        <taxon>Cytophagia</taxon>
        <taxon>Cytophagales</taxon>
        <taxon>Cyclobacteriaceae</taxon>
        <taxon>Algoriphagus</taxon>
    </lineage>
</organism>
<keyword evidence="2" id="KW-1185">Reference proteome</keyword>
<dbReference type="EMBL" id="SNYF01000006">
    <property type="protein sequence ID" value="TDQ17464.1"/>
    <property type="molecule type" value="Genomic_DNA"/>
</dbReference>
<comment type="caution">
    <text evidence="1">The sequence shown here is derived from an EMBL/GenBank/DDBJ whole genome shotgun (WGS) entry which is preliminary data.</text>
</comment>
<proteinExistence type="predicted"/>
<evidence type="ECO:0008006" key="3">
    <source>
        <dbReference type="Google" id="ProtNLM"/>
    </source>
</evidence>
<sequence>MSAQFNKVLKQIFDYLALSSLSSIGKKIILVGGFAFLLNYSSFGQTEKELRLNLINPGIVWENPIGTNKTIELNLGIGYNGSYPELNTEYGENGFQGQLAPFLDVQARSYYNIRKIAENGRRSRNFIALRYLFYGPRIAGNVRTNENYSMAVGPTWGFKKVYEKWTVLGSLGPIYYFDLTGTGGIFPINFEFNLGYRLK</sequence>